<sequence length="203" mass="23972">MEKAILNNNIVILGNFKPATFDKLFMIKSGLVEDGEFLDESIFSPDYALIVTEKLLFEIEKNKVSLNFKDDKLIKEGEKITKIFKNSDIKAFGFNFKRALILDDFNQYKKFFYFENNVLNKHFDGNETTYGYYVSKDFEDYRLSLNIKPLKLQKIEEEEEEMDALDFNFNFHFSKGDLIKELSNALKYENITVGILNDYERNY</sequence>
<keyword evidence="2" id="KW-1185">Reference proteome</keyword>
<dbReference type="EMBL" id="BAAAZI010000006">
    <property type="protein sequence ID" value="GAA4137922.1"/>
    <property type="molecule type" value="Genomic_DNA"/>
</dbReference>
<organism evidence="1 2">
    <name type="scientific">Sphingobacterium kyonggiense</name>
    <dbReference type="NCBI Taxonomy" id="714075"/>
    <lineage>
        <taxon>Bacteria</taxon>
        <taxon>Pseudomonadati</taxon>
        <taxon>Bacteroidota</taxon>
        <taxon>Sphingobacteriia</taxon>
        <taxon>Sphingobacteriales</taxon>
        <taxon>Sphingobacteriaceae</taxon>
        <taxon>Sphingobacterium</taxon>
    </lineage>
</organism>
<evidence type="ECO:0000313" key="2">
    <source>
        <dbReference type="Proteomes" id="UP001500101"/>
    </source>
</evidence>
<name>A0ABP7YL63_9SPHI</name>
<comment type="caution">
    <text evidence="1">The sequence shown here is derived from an EMBL/GenBank/DDBJ whole genome shotgun (WGS) entry which is preliminary data.</text>
</comment>
<evidence type="ECO:0000313" key="1">
    <source>
        <dbReference type="EMBL" id="GAA4137922.1"/>
    </source>
</evidence>
<gene>
    <name evidence="1" type="ORF">GCM10022216_14480</name>
</gene>
<protein>
    <submittedName>
        <fullName evidence="1">Uncharacterized protein</fullName>
    </submittedName>
</protein>
<dbReference type="RefSeq" id="WP_344673954.1">
    <property type="nucleotide sequence ID" value="NZ_BAAAZI010000006.1"/>
</dbReference>
<proteinExistence type="predicted"/>
<reference evidence="2" key="1">
    <citation type="journal article" date="2019" name="Int. J. Syst. Evol. Microbiol.">
        <title>The Global Catalogue of Microorganisms (GCM) 10K type strain sequencing project: providing services to taxonomists for standard genome sequencing and annotation.</title>
        <authorList>
            <consortium name="The Broad Institute Genomics Platform"/>
            <consortium name="The Broad Institute Genome Sequencing Center for Infectious Disease"/>
            <person name="Wu L."/>
            <person name="Ma J."/>
        </authorList>
    </citation>
    <scope>NUCLEOTIDE SEQUENCE [LARGE SCALE GENOMIC DNA]</scope>
    <source>
        <strain evidence="2">JCM 16704</strain>
    </source>
</reference>
<dbReference type="Proteomes" id="UP001500101">
    <property type="component" value="Unassembled WGS sequence"/>
</dbReference>
<accession>A0ABP7YL63</accession>